<comment type="caution">
    <text evidence="3">The sequence shown here is derived from an EMBL/GenBank/DDBJ whole genome shotgun (WGS) entry which is preliminary data.</text>
</comment>
<evidence type="ECO:0000256" key="1">
    <source>
        <dbReference type="SAM" id="MobiDB-lite"/>
    </source>
</evidence>
<evidence type="ECO:0008006" key="5">
    <source>
        <dbReference type="Google" id="ProtNLM"/>
    </source>
</evidence>
<name>A0AAD7DCB1_MYCRO</name>
<gene>
    <name evidence="3" type="ORF">B0H17DRAFT_1069234</name>
</gene>
<keyword evidence="4" id="KW-1185">Reference proteome</keyword>
<protein>
    <recommendedName>
        <fullName evidence="5">Secreted protein</fullName>
    </recommendedName>
</protein>
<keyword evidence="2" id="KW-0732">Signal</keyword>
<evidence type="ECO:0000256" key="2">
    <source>
        <dbReference type="SAM" id="SignalP"/>
    </source>
</evidence>
<accession>A0AAD7DCB1</accession>
<proteinExistence type="predicted"/>
<feature type="signal peptide" evidence="2">
    <location>
        <begin position="1"/>
        <end position="22"/>
    </location>
</feature>
<reference evidence="3" key="1">
    <citation type="submission" date="2023-03" db="EMBL/GenBank/DDBJ databases">
        <title>Massive genome expansion in bonnet fungi (Mycena s.s.) driven by repeated elements and novel gene families across ecological guilds.</title>
        <authorList>
            <consortium name="Lawrence Berkeley National Laboratory"/>
            <person name="Harder C.B."/>
            <person name="Miyauchi S."/>
            <person name="Viragh M."/>
            <person name="Kuo A."/>
            <person name="Thoen E."/>
            <person name="Andreopoulos B."/>
            <person name="Lu D."/>
            <person name="Skrede I."/>
            <person name="Drula E."/>
            <person name="Henrissat B."/>
            <person name="Morin E."/>
            <person name="Kohler A."/>
            <person name="Barry K."/>
            <person name="LaButti K."/>
            <person name="Morin E."/>
            <person name="Salamov A."/>
            <person name="Lipzen A."/>
            <person name="Mereny Z."/>
            <person name="Hegedus B."/>
            <person name="Baldrian P."/>
            <person name="Stursova M."/>
            <person name="Weitz H."/>
            <person name="Taylor A."/>
            <person name="Grigoriev I.V."/>
            <person name="Nagy L.G."/>
            <person name="Martin F."/>
            <person name="Kauserud H."/>
        </authorList>
    </citation>
    <scope>NUCLEOTIDE SEQUENCE</scope>
    <source>
        <strain evidence="3">CBHHK067</strain>
    </source>
</reference>
<evidence type="ECO:0000313" key="4">
    <source>
        <dbReference type="Proteomes" id="UP001221757"/>
    </source>
</evidence>
<feature type="region of interest" description="Disordered" evidence="1">
    <location>
        <begin position="69"/>
        <end position="108"/>
    </location>
</feature>
<dbReference type="Proteomes" id="UP001221757">
    <property type="component" value="Unassembled WGS sequence"/>
</dbReference>
<sequence length="172" mass="18845">MPLVAIGCAPVILVALPLRSQASRRPNLWLLRRLCSDCHRDRFPGTYLSPRTGSLTRLLRVLTSDLRRPAPARPLSPARHGTFTPSPSSRAWRGHAGRAGGSPVGRDVDGILRAPARSNVERTSNDLPPSSVHALDRRRGRGLQYQGLCCFIRYGGTTTAMRTIWTGACWPA</sequence>
<dbReference type="AlphaFoldDB" id="A0AAD7DCB1"/>
<dbReference type="EMBL" id="JARKIE010000083">
    <property type="protein sequence ID" value="KAJ7687916.1"/>
    <property type="molecule type" value="Genomic_DNA"/>
</dbReference>
<organism evidence="3 4">
    <name type="scientific">Mycena rosella</name>
    <name type="common">Pink bonnet</name>
    <name type="synonym">Agaricus rosellus</name>
    <dbReference type="NCBI Taxonomy" id="1033263"/>
    <lineage>
        <taxon>Eukaryota</taxon>
        <taxon>Fungi</taxon>
        <taxon>Dikarya</taxon>
        <taxon>Basidiomycota</taxon>
        <taxon>Agaricomycotina</taxon>
        <taxon>Agaricomycetes</taxon>
        <taxon>Agaricomycetidae</taxon>
        <taxon>Agaricales</taxon>
        <taxon>Marasmiineae</taxon>
        <taxon>Mycenaceae</taxon>
        <taxon>Mycena</taxon>
    </lineage>
</organism>
<evidence type="ECO:0000313" key="3">
    <source>
        <dbReference type="EMBL" id="KAJ7687916.1"/>
    </source>
</evidence>
<feature type="chain" id="PRO_5042102504" description="Secreted protein" evidence="2">
    <location>
        <begin position="23"/>
        <end position="172"/>
    </location>
</feature>